<dbReference type="OrthoDB" id="8576060at2"/>
<gene>
    <name evidence="6" type="ORF">EDC46_1369</name>
</gene>
<dbReference type="Proteomes" id="UP000281691">
    <property type="component" value="Unassembled WGS sequence"/>
</dbReference>
<dbReference type="InterPro" id="IPR051533">
    <property type="entry name" value="WaaL-like"/>
</dbReference>
<dbReference type="AlphaFoldDB" id="A0A3N4VIQ5"/>
<protein>
    <submittedName>
        <fullName evidence="6">O-antigen ligase</fullName>
    </submittedName>
</protein>
<comment type="caution">
    <text evidence="6">The sequence shown here is derived from an EMBL/GenBank/DDBJ whole genome shotgun (WGS) entry which is preliminary data.</text>
</comment>
<dbReference type="PANTHER" id="PTHR37422">
    <property type="entry name" value="TEICHURONIC ACID BIOSYNTHESIS PROTEIN TUAE"/>
    <property type="match status" value="1"/>
</dbReference>
<dbReference type="GO" id="GO:0016020">
    <property type="term" value="C:membrane"/>
    <property type="evidence" value="ECO:0007669"/>
    <property type="project" value="UniProtKB-SubCell"/>
</dbReference>
<evidence type="ECO:0000313" key="7">
    <source>
        <dbReference type="Proteomes" id="UP000281691"/>
    </source>
</evidence>
<reference evidence="6 7" key="1">
    <citation type="submission" date="2018-11" db="EMBL/GenBank/DDBJ databases">
        <title>Genomic Encyclopedia of Type Strains, Phase IV (KMG-IV): sequencing the most valuable type-strain genomes for metagenomic binning, comparative biology and taxonomic classification.</title>
        <authorList>
            <person name="Goeker M."/>
        </authorList>
    </citation>
    <scope>NUCLEOTIDE SEQUENCE [LARGE SCALE GENOMIC DNA]</scope>
    <source>
        <strain evidence="6 7">DSM 27238</strain>
    </source>
</reference>
<keyword evidence="3" id="KW-1133">Transmembrane helix</keyword>
<proteinExistence type="predicted"/>
<evidence type="ECO:0000259" key="5">
    <source>
        <dbReference type="Pfam" id="PF04932"/>
    </source>
</evidence>
<name>A0A3N4VIQ5_9PAST</name>
<keyword evidence="6" id="KW-0436">Ligase</keyword>
<keyword evidence="4" id="KW-0472">Membrane</keyword>
<keyword evidence="7" id="KW-1185">Reference proteome</keyword>
<comment type="subcellular location">
    <subcellularLocation>
        <location evidence="1">Membrane</location>
        <topology evidence="1">Multi-pass membrane protein</topology>
    </subcellularLocation>
</comment>
<sequence>MLQLIHRIEKKQIVWLVNALVFLFFTTVLAFPKGYSFAPMVLAGIGIIYLFIYLVKYKKKLTPTKEDKWLIFAFVFYFATFLFLTLIHHDKLREIDNPSKILFFLPLLLLFKQFTINLKVILHGIPIGASVAGIIAIYQKFYLGAERAFSDIISIQAGDIAVSLSAFSLIIAIYWTKQNAYKLTILCIIGGLLGIIASTLSGTRGGWISIPFLFIITLYFYRNELSKRVIYSCTILFTAIIITIINIPQLDIIKRYKAAEDNIIQYIKRDTKTTSIGARLDMWQNALLGIKEKPILGWGSQGYLDLKKQQVKQKTMNKKTVLYNDAHNQYLDSLIKRGMLGLLALIAIIFIPLKVFLNRIKEPDILIRTISLLGIIHIIAILLYCLSQTFFAHNSGSIFYFFIIIILYEALSKSSSDHQKLT</sequence>
<dbReference type="InterPro" id="IPR007016">
    <property type="entry name" value="O-antigen_ligase-rel_domated"/>
</dbReference>
<dbReference type="Pfam" id="PF04932">
    <property type="entry name" value="Wzy_C"/>
    <property type="match status" value="1"/>
</dbReference>
<evidence type="ECO:0000256" key="4">
    <source>
        <dbReference type="ARBA" id="ARBA00023136"/>
    </source>
</evidence>
<dbReference type="GO" id="GO:0016874">
    <property type="term" value="F:ligase activity"/>
    <property type="evidence" value="ECO:0007669"/>
    <property type="project" value="UniProtKB-KW"/>
</dbReference>
<accession>A0A3N4VIQ5</accession>
<evidence type="ECO:0000256" key="3">
    <source>
        <dbReference type="ARBA" id="ARBA00022989"/>
    </source>
</evidence>
<keyword evidence="2" id="KW-0812">Transmembrane</keyword>
<dbReference type="PANTHER" id="PTHR37422:SF17">
    <property type="entry name" value="O-ANTIGEN LIGASE"/>
    <property type="match status" value="1"/>
</dbReference>
<evidence type="ECO:0000256" key="2">
    <source>
        <dbReference type="ARBA" id="ARBA00022692"/>
    </source>
</evidence>
<evidence type="ECO:0000256" key="1">
    <source>
        <dbReference type="ARBA" id="ARBA00004141"/>
    </source>
</evidence>
<feature type="domain" description="O-antigen ligase-related" evidence="5">
    <location>
        <begin position="192"/>
        <end position="346"/>
    </location>
</feature>
<dbReference type="RefSeq" id="WP_124211519.1">
    <property type="nucleotide sequence ID" value="NZ_CP016615.1"/>
</dbReference>
<organism evidence="6 7">
    <name type="scientific">Vespertiliibacter pulmonis</name>
    <dbReference type="NCBI Taxonomy" id="1443036"/>
    <lineage>
        <taxon>Bacteria</taxon>
        <taxon>Pseudomonadati</taxon>
        <taxon>Pseudomonadota</taxon>
        <taxon>Gammaproteobacteria</taxon>
        <taxon>Pasteurellales</taxon>
        <taxon>Pasteurellaceae</taxon>
        <taxon>Vespertiliibacter</taxon>
    </lineage>
</organism>
<evidence type="ECO:0000313" key="6">
    <source>
        <dbReference type="EMBL" id="RPE82698.1"/>
    </source>
</evidence>
<dbReference type="EMBL" id="RKQP01000004">
    <property type="protein sequence ID" value="RPE82698.1"/>
    <property type="molecule type" value="Genomic_DNA"/>
</dbReference>